<dbReference type="InterPro" id="IPR027417">
    <property type="entry name" value="P-loop_NTPase"/>
</dbReference>
<evidence type="ECO:0000313" key="5">
    <source>
        <dbReference type="Proteomes" id="UP000595140"/>
    </source>
</evidence>
<reference evidence="4 5" key="1">
    <citation type="submission" date="2018-04" db="EMBL/GenBank/DDBJ databases">
        <authorList>
            <person name="Vogel A."/>
        </authorList>
    </citation>
    <scope>NUCLEOTIDE SEQUENCE [LARGE SCALE GENOMIC DNA]</scope>
</reference>
<dbReference type="GO" id="GO:0005516">
    <property type="term" value="F:calmodulin binding"/>
    <property type="evidence" value="ECO:0007669"/>
    <property type="project" value="UniProtKB-KW"/>
</dbReference>
<dbReference type="SUPFAM" id="SSF52540">
    <property type="entry name" value="P-loop containing nucleoside triphosphate hydrolases"/>
    <property type="match status" value="1"/>
</dbReference>
<organism evidence="4 5">
    <name type="scientific">Cuscuta campestris</name>
    <dbReference type="NCBI Taxonomy" id="132261"/>
    <lineage>
        <taxon>Eukaryota</taxon>
        <taxon>Viridiplantae</taxon>
        <taxon>Streptophyta</taxon>
        <taxon>Embryophyta</taxon>
        <taxon>Tracheophyta</taxon>
        <taxon>Spermatophyta</taxon>
        <taxon>Magnoliopsida</taxon>
        <taxon>eudicotyledons</taxon>
        <taxon>Gunneridae</taxon>
        <taxon>Pentapetalae</taxon>
        <taxon>asterids</taxon>
        <taxon>lamiids</taxon>
        <taxon>Solanales</taxon>
        <taxon>Convolvulaceae</taxon>
        <taxon>Cuscuteae</taxon>
        <taxon>Cuscuta</taxon>
        <taxon>Cuscuta subgen. Grammica</taxon>
        <taxon>Cuscuta sect. Cleistogrammica</taxon>
    </lineage>
</organism>
<feature type="region of interest" description="Disordered" evidence="3">
    <location>
        <begin position="19"/>
        <end position="81"/>
    </location>
</feature>
<dbReference type="Proteomes" id="UP000595140">
    <property type="component" value="Unassembled WGS sequence"/>
</dbReference>
<feature type="compositionally biased region" description="Basic and acidic residues" evidence="3">
    <location>
        <begin position="62"/>
        <end position="76"/>
    </location>
</feature>
<dbReference type="AlphaFoldDB" id="A0A484LZG2"/>
<dbReference type="OrthoDB" id="683848at2759"/>
<evidence type="ECO:0000256" key="3">
    <source>
        <dbReference type="SAM" id="MobiDB-lite"/>
    </source>
</evidence>
<evidence type="ECO:0000256" key="1">
    <source>
        <dbReference type="ARBA" id="ARBA00004474"/>
    </source>
</evidence>
<dbReference type="SMART" id="SM00015">
    <property type="entry name" value="IQ"/>
    <property type="match status" value="2"/>
</dbReference>
<keyword evidence="2" id="KW-0112">Calmodulin-binding</keyword>
<dbReference type="GO" id="GO:0009536">
    <property type="term" value="C:plastid"/>
    <property type="evidence" value="ECO:0007669"/>
    <property type="project" value="UniProtKB-SubCell"/>
</dbReference>
<sequence length="186" mass="21349">MGTAGEMRTLSSLELMLLNLRKAEEEPPEDSPPPPLPARPVVKLRPPRPRKKQPFMSGKSQFRQEHQVKKEGKDAFLDSIPQMESSDMGDRLIDFNEDVEEKERKNLLKGVMVIQRSYRGHQAYNYYHELKRGAITLQSCIRGWFARRAFTKQVANQEANKTEFIKAHINTSLHTLLSHGKLNPLG</sequence>
<accession>A0A484LZG2</accession>
<evidence type="ECO:0000256" key="2">
    <source>
        <dbReference type="ARBA" id="ARBA00022860"/>
    </source>
</evidence>
<dbReference type="InterPro" id="IPR000048">
    <property type="entry name" value="IQ_motif_EF-hand-BS"/>
</dbReference>
<evidence type="ECO:0000313" key="4">
    <source>
        <dbReference type="EMBL" id="VFQ81669.1"/>
    </source>
</evidence>
<protein>
    <recommendedName>
        <fullName evidence="6">Myosin motor domain-containing protein</fullName>
    </recommendedName>
</protein>
<comment type="subcellular location">
    <subcellularLocation>
        <location evidence="1">Plastid</location>
    </subcellularLocation>
</comment>
<proteinExistence type="predicted"/>
<gene>
    <name evidence="4" type="ORF">CCAM_LOCUS23445</name>
</gene>
<dbReference type="Gene3D" id="1.20.5.190">
    <property type="match status" value="1"/>
</dbReference>
<dbReference type="Pfam" id="PF00612">
    <property type="entry name" value="IQ"/>
    <property type="match status" value="2"/>
</dbReference>
<name>A0A484LZG2_9ASTE</name>
<dbReference type="EMBL" id="OOIL02002240">
    <property type="protein sequence ID" value="VFQ81669.1"/>
    <property type="molecule type" value="Genomic_DNA"/>
</dbReference>
<dbReference type="PROSITE" id="PS50096">
    <property type="entry name" value="IQ"/>
    <property type="match status" value="2"/>
</dbReference>
<keyword evidence="5" id="KW-1185">Reference proteome</keyword>
<evidence type="ECO:0008006" key="6">
    <source>
        <dbReference type="Google" id="ProtNLM"/>
    </source>
</evidence>